<evidence type="ECO:0000256" key="8">
    <source>
        <dbReference type="ARBA" id="ARBA00023235"/>
    </source>
</evidence>
<proteinExistence type="inferred from homology"/>
<dbReference type="CDD" id="cd00405">
    <property type="entry name" value="PRAI"/>
    <property type="match status" value="1"/>
</dbReference>
<protein>
    <recommendedName>
        <fullName evidence="4 9">N-(5'-phosphoribosyl)anthranilate isomerase</fullName>
        <shortName evidence="9">PRAI</shortName>
        <ecNumber evidence="3 9">5.3.1.24</ecNumber>
    </recommendedName>
</protein>
<evidence type="ECO:0000256" key="6">
    <source>
        <dbReference type="ARBA" id="ARBA00022822"/>
    </source>
</evidence>
<dbReference type="InterPro" id="IPR013785">
    <property type="entry name" value="Aldolase_TIM"/>
</dbReference>
<dbReference type="UniPathway" id="UPA00035">
    <property type="reaction ID" value="UER00042"/>
</dbReference>
<dbReference type="PANTHER" id="PTHR42894:SF1">
    <property type="entry name" value="N-(5'-PHOSPHORIBOSYL)ANTHRANILATE ISOMERASE"/>
    <property type="match status" value="1"/>
</dbReference>
<dbReference type="AlphaFoldDB" id="A0A433SHU7"/>
<dbReference type="Pfam" id="PF00697">
    <property type="entry name" value="PRAI"/>
    <property type="match status" value="1"/>
</dbReference>
<dbReference type="InterPro" id="IPR044643">
    <property type="entry name" value="TrpF_fam"/>
</dbReference>
<keyword evidence="8 9" id="KW-0413">Isomerase</keyword>
<accession>A0A433SHU7</accession>
<sequence>MDIIEKRLRRTRIKVCGLTREEDVDAAVAAGADAVGFILYRESPRVISVERALELSKRLPPFVTPVVLFVNAKVHEILLVQENIPNATFQFHGDEEPYWCESWGRPFLKGIRVHSDTDLVKLSQDYASAQALVLDSDSKTYGGSGKVFDWSLIPQDIGVQAVLSGGLNAANVKQAILQVQPWAVDVCTGVEVSPGIKDAKAIQHFVQSVRVADACLFEN</sequence>
<comment type="caution">
    <text evidence="11">The sequence shown here is derived from an EMBL/GenBank/DDBJ whole genome shotgun (WGS) entry which is preliminary data.</text>
</comment>
<evidence type="ECO:0000256" key="1">
    <source>
        <dbReference type="ARBA" id="ARBA00001164"/>
    </source>
</evidence>
<gene>
    <name evidence="9 11" type="primary">trpF</name>
    <name evidence="11" type="ORF">CUZ56_00811</name>
</gene>
<evidence type="ECO:0000313" key="11">
    <source>
        <dbReference type="EMBL" id="RUS68321.1"/>
    </source>
</evidence>
<feature type="domain" description="N-(5'phosphoribosyl) anthranilate isomerase (PRAI)" evidence="10">
    <location>
        <begin position="14"/>
        <end position="207"/>
    </location>
</feature>
<dbReference type="HAMAP" id="MF_00135">
    <property type="entry name" value="PRAI"/>
    <property type="match status" value="1"/>
</dbReference>
<keyword evidence="7 9" id="KW-0057">Aromatic amino acid biosynthesis</keyword>
<evidence type="ECO:0000256" key="4">
    <source>
        <dbReference type="ARBA" id="ARBA00022272"/>
    </source>
</evidence>
<dbReference type="RefSeq" id="WP_204250810.1">
    <property type="nucleotide sequence ID" value="NZ_PQSP01000001.1"/>
</dbReference>
<dbReference type="NCBIfam" id="NF002298">
    <property type="entry name" value="PRK01222.1-4"/>
    <property type="match status" value="1"/>
</dbReference>
<reference evidence="11 12" key="1">
    <citation type="submission" date="2018-01" db="EMBL/GenBank/DDBJ databases">
        <title>Saezia sanguinis gen. nov., sp. nov., in the order Burkholderiales isolated from human blood.</title>
        <authorList>
            <person name="Medina-Pascual M.J."/>
            <person name="Valdezate S."/>
            <person name="Monzon S."/>
            <person name="Cuesta I."/>
            <person name="Carrasco G."/>
            <person name="Villalon P."/>
            <person name="Saez-Nieto J.A."/>
        </authorList>
    </citation>
    <scope>NUCLEOTIDE SEQUENCE [LARGE SCALE GENOMIC DNA]</scope>
    <source>
        <strain evidence="11 12">CNM695-12</strain>
    </source>
</reference>
<comment type="similarity">
    <text evidence="9">Belongs to the TrpF family.</text>
</comment>
<dbReference type="Gene3D" id="3.20.20.70">
    <property type="entry name" value="Aldolase class I"/>
    <property type="match status" value="1"/>
</dbReference>
<dbReference type="GO" id="GO:0000162">
    <property type="term" value="P:L-tryptophan biosynthetic process"/>
    <property type="evidence" value="ECO:0007669"/>
    <property type="project" value="UniProtKB-UniRule"/>
</dbReference>
<organism evidence="11 12">
    <name type="scientific">Saezia sanguinis</name>
    <dbReference type="NCBI Taxonomy" id="1965230"/>
    <lineage>
        <taxon>Bacteria</taxon>
        <taxon>Pseudomonadati</taxon>
        <taxon>Pseudomonadota</taxon>
        <taxon>Betaproteobacteria</taxon>
        <taxon>Burkholderiales</taxon>
        <taxon>Saeziaceae</taxon>
        <taxon>Saezia</taxon>
    </lineage>
</organism>
<comment type="pathway">
    <text evidence="2 9">Amino-acid biosynthesis; L-tryptophan biosynthesis; L-tryptophan from chorismate: step 3/5.</text>
</comment>
<dbReference type="EC" id="5.3.1.24" evidence="3 9"/>
<dbReference type="EMBL" id="PQSP01000001">
    <property type="protein sequence ID" value="RUS68321.1"/>
    <property type="molecule type" value="Genomic_DNA"/>
</dbReference>
<dbReference type="NCBIfam" id="NF002299">
    <property type="entry name" value="PRK01222.1-6"/>
    <property type="match status" value="1"/>
</dbReference>
<comment type="catalytic activity">
    <reaction evidence="1 9">
        <text>N-(5-phospho-beta-D-ribosyl)anthranilate = 1-(2-carboxyphenylamino)-1-deoxy-D-ribulose 5-phosphate</text>
        <dbReference type="Rhea" id="RHEA:21540"/>
        <dbReference type="ChEBI" id="CHEBI:18277"/>
        <dbReference type="ChEBI" id="CHEBI:58613"/>
        <dbReference type="EC" id="5.3.1.24"/>
    </reaction>
</comment>
<dbReference type="InterPro" id="IPR011060">
    <property type="entry name" value="RibuloseP-bd_barrel"/>
</dbReference>
<dbReference type="Proteomes" id="UP000286947">
    <property type="component" value="Unassembled WGS sequence"/>
</dbReference>
<evidence type="ECO:0000256" key="2">
    <source>
        <dbReference type="ARBA" id="ARBA00004664"/>
    </source>
</evidence>
<keyword evidence="6 9" id="KW-0822">Tryptophan biosynthesis</keyword>
<dbReference type="PANTHER" id="PTHR42894">
    <property type="entry name" value="N-(5'-PHOSPHORIBOSYL)ANTHRANILATE ISOMERASE"/>
    <property type="match status" value="1"/>
</dbReference>
<dbReference type="SUPFAM" id="SSF51366">
    <property type="entry name" value="Ribulose-phoshate binding barrel"/>
    <property type="match status" value="1"/>
</dbReference>
<name>A0A433SHU7_9BURK</name>
<evidence type="ECO:0000313" key="12">
    <source>
        <dbReference type="Proteomes" id="UP000286947"/>
    </source>
</evidence>
<dbReference type="GO" id="GO:0004640">
    <property type="term" value="F:phosphoribosylanthranilate isomerase activity"/>
    <property type="evidence" value="ECO:0007669"/>
    <property type="project" value="UniProtKB-UniRule"/>
</dbReference>
<evidence type="ECO:0000259" key="10">
    <source>
        <dbReference type="Pfam" id="PF00697"/>
    </source>
</evidence>
<dbReference type="InterPro" id="IPR001240">
    <property type="entry name" value="PRAI_dom"/>
</dbReference>
<evidence type="ECO:0000256" key="5">
    <source>
        <dbReference type="ARBA" id="ARBA00022605"/>
    </source>
</evidence>
<evidence type="ECO:0000256" key="7">
    <source>
        <dbReference type="ARBA" id="ARBA00023141"/>
    </source>
</evidence>
<keyword evidence="5 9" id="KW-0028">Amino-acid biosynthesis</keyword>
<evidence type="ECO:0000256" key="3">
    <source>
        <dbReference type="ARBA" id="ARBA00012572"/>
    </source>
</evidence>
<evidence type="ECO:0000256" key="9">
    <source>
        <dbReference type="HAMAP-Rule" id="MF_00135"/>
    </source>
</evidence>
<keyword evidence="12" id="KW-1185">Reference proteome</keyword>